<dbReference type="OrthoDB" id="3541261at2"/>
<accession>G2GIC6</accession>
<dbReference type="PATRIC" id="fig|700597.3.peg.5171"/>
<proteinExistence type="predicted"/>
<reference evidence="2 3" key="1">
    <citation type="submission" date="2011-08" db="EMBL/GenBank/DDBJ databases">
        <authorList>
            <person name="Lin Y."/>
            <person name="Hao X."/>
            <person name="Johnstone L."/>
            <person name="Miller S.J."/>
            <person name="Wei G."/>
            <person name="Rensing C."/>
        </authorList>
    </citation>
    <scope>NUCLEOTIDE SEQUENCE [LARGE SCALE GENOMIC DNA]</scope>
    <source>
        <strain evidence="2 3">K42</strain>
    </source>
</reference>
<feature type="domain" description="Helix-turn-helix" evidence="1">
    <location>
        <begin position="7"/>
        <end position="62"/>
    </location>
</feature>
<comment type="caution">
    <text evidence="2">The sequence shown here is derived from an EMBL/GenBank/DDBJ whole genome shotgun (WGS) entry which is preliminary data.</text>
</comment>
<dbReference type="Pfam" id="PF19575">
    <property type="entry name" value="HTH_58"/>
    <property type="match status" value="1"/>
</dbReference>
<dbReference type="RefSeq" id="WP_007500541.1">
    <property type="nucleotide sequence ID" value="NZ_AGBF01000125.1"/>
</dbReference>
<gene>
    <name evidence="2" type="ORF">SZN_26331</name>
</gene>
<dbReference type="AlphaFoldDB" id="G2GIC6"/>
<sequence>MLGIRVHIKGPARQKIAAELKKAYDKGASIRTLAHGCNRSYGFVHRLLTEAGTTMRSRGGPNSRSRTAR</sequence>
<evidence type="ECO:0000259" key="1">
    <source>
        <dbReference type="Pfam" id="PF19575"/>
    </source>
</evidence>
<dbReference type="Proteomes" id="UP000004217">
    <property type="component" value="Unassembled WGS sequence"/>
</dbReference>
<organism evidence="2 3">
    <name type="scientific">Streptomyces zinciresistens K42</name>
    <dbReference type="NCBI Taxonomy" id="700597"/>
    <lineage>
        <taxon>Bacteria</taxon>
        <taxon>Bacillati</taxon>
        <taxon>Actinomycetota</taxon>
        <taxon>Actinomycetes</taxon>
        <taxon>Kitasatosporales</taxon>
        <taxon>Streptomycetaceae</taxon>
        <taxon>Streptomyces</taxon>
    </lineage>
</organism>
<keyword evidence="3" id="KW-1185">Reference proteome</keyword>
<protein>
    <recommendedName>
        <fullName evidence="1">Helix-turn-helix domain-containing protein</fullName>
    </recommendedName>
</protein>
<dbReference type="InterPro" id="IPR045745">
    <property type="entry name" value="HTH_58_Actinobacteria-type"/>
</dbReference>
<name>G2GIC6_9ACTN</name>
<evidence type="ECO:0000313" key="3">
    <source>
        <dbReference type="Proteomes" id="UP000004217"/>
    </source>
</evidence>
<dbReference type="EMBL" id="AGBF01000125">
    <property type="protein sequence ID" value="EGX56745.1"/>
    <property type="molecule type" value="Genomic_DNA"/>
</dbReference>
<evidence type="ECO:0000313" key="2">
    <source>
        <dbReference type="EMBL" id="EGX56745.1"/>
    </source>
</evidence>